<name>A0A9Q8LAH6_PASFU</name>
<keyword evidence="2" id="KW-1185">Reference proteome</keyword>
<dbReference type="RefSeq" id="XP_047758185.1">
    <property type="nucleotide sequence ID" value="XM_047902806.1"/>
</dbReference>
<sequence length="100" mass="11383">MAPNNLTQLYYKRLMNANARIFELEVMVAEGHDQIAANRPVTAAEEGDDDLRAQLMNLTAQTAAQMEAKDEELLEQKQQIADKDKHISELKKALWKERAT</sequence>
<dbReference type="AlphaFoldDB" id="A0A9Q8LAH6"/>
<dbReference type="GeneID" id="71983536"/>
<dbReference type="KEGG" id="ffu:CLAFUR5_03658"/>
<evidence type="ECO:0000313" key="1">
    <source>
        <dbReference type="EMBL" id="UJO13819.1"/>
    </source>
</evidence>
<proteinExistence type="predicted"/>
<protein>
    <submittedName>
        <fullName evidence="1">Uncharacterized protein</fullName>
    </submittedName>
</protein>
<reference evidence="1" key="2">
    <citation type="journal article" date="2022" name="Microb. Genom.">
        <title>A chromosome-scale genome assembly of the tomato pathogen Cladosporium fulvum reveals a compartmentalized genome architecture and the presence of a dispensable chromosome.</title>
        <authorList>
            <person name="Zaccaron A.Z."/>
            <person name="Chen L.H."/>
            <person name="Samaras A."/>
            <person name="Stergiopoulos I."/>
        </authorList>
    </citation>
    <scope>NUCLEOTIDE SEQUENCE</scope>
    <source>
        <strain evidence="1">Race5_Kim</strain>
    </source>
</reference>
<organism evidence="1 2">
    <name type="scientific">Passalora fulva</name>
    <name type="common">Tomato leaf mold</name>
    <name type="synonym">Cladosporium fulvum</name>
    <dbReference type="NCBI Taxonomy" id="5499"/>
    <lineage>
        <taxon>Eukaryota</taxon>
        <taxon>Fungi</taxon>
        <taxon>Dikarya</taxon>
        <taxon>Ascomycota</taxon>
        <taxon>Pezizomycotina</taxon>
        <taxon>Dothideomycetes</taxon>
        <taxon>Dothideomycetidae</taxon>
        <taxon>Mycosphaerellales</taxon>
        <taxon>Mycosphaerellaceae</taxon>
        <taxon>Fulvia</taxon>
    </lineage>
</organism>
<reference evidence="1" key="1">
    <citation type="submission" date="2021-12" db="EMBL/GenBank/DDBJ databases">
        <authorList>
            <person name="Zaccaron A."/>
            <person name="Stergiopoulos I."/>
        </authorList>
    </citation>
    <scope>NUCLEOTIDE SEQUENCE</scope>
    <source>
        <strain evidence="1">Race5_Kim</strain>
    </source>
</reference>
<dbReference type="Proteomes" id="UP000756132">
    <property type="component" value="Chromosome 2"/>
</dbReference>
<evidence type="ECO:0000313" key="2">
    <source>
        <dbReference type="Proteomes" id="UP000756132"/>
    </source>
</evidence>
<gene>
    <name evidence="1" type="ORF">CLAFUR5_03658</name>
</gene>
<accession>A0A9Q8LAH6</accession>
<dbReference type="EMBL" id="CP090164">
    <property type="protein sequence ID" value="UJO13819.1"/>
    <property type="molecule type" value="Genomic_DNA"/>
</dbReference>